<keyword evidence="9" id="KW-0175">Coiled coil</keyword>
<dbReference type="EMBL" id="JASFZW010000001">
    <property type="protein sequence ID" value="KAK2080898.1"/>
    <property type="molecule type" value="Genomic_DNA"/>
</dbReference>
<dbReference type="PROSITE" id="PS50304">
    <property type="entry name" value="TUDOR"/>
    <property type="match status" value="1"/>
</dbReference>
<evidence type="ECO:0000256" key="3">
    <source>
        <dbReference type="ARBA" id="ARBA00005371"/>
    </source>
</evidence>
<dbReference type="CDD" id="cd04508">
    <property type="entry name" value="Tudor_SF"/>
    <property type="match status" value="1"/>
</dbReference>
<dbReference type="AlphaFoldDB" id="A0AAD9MN82"/>
<evidence type="ECO:0000256" key="5">
    <source>
        <dbReference type="ARBA" id="ARBA00023242"/>
    </source>
</evidence>
<dbReference type="GO" id="GO:0003723">
    <property type="term" value="F:RNA binding"/>
    <property type="evidence" value="ECO:0007669"/>
    <property type="project" value="InterPro"/>
</dbReference>
<evidence type="ECO:0000313" key="13">
    <source>
        <dbReference type="Proteomes" id="UP001255856"/>
    </source>
</evidence>
<keyword evidence="4" id="KW-0507">mRNA processing</keyword>
<dbReference type="PANTHER" id="PTHR13681">
    <property type="entry name" value="SURVIVAL OF MOTOR NEURON-RELATED-SPLICING FACTOR 30-RELATED"/>
    <property type="match status" value="1"/>
</dbReference>
<sequence>MAEEVASLDELRSNLKEYEEQLEQVVGLSGAETIGQLLLDDPHNEEYTGLYGNLQEVIELTRDLIKDAEALPPAQTPAAAAPARAAPSAAALAAVHPEAAITEAPELRLPAVLPPSVAAQIRAARQRAAIAGQAPAAWAIGAPVQAVYREDGQWYNAVIRAVSRSGRFIVAYTGYESVEELERAEVRVRGAEEGAYTGVSAPKRRRVEEAEAAEPQEMPAWLAIKPEDDEKTKAKKKKLQKSFKSKQRFAKMDQQTRDKAASWKSFVAGKGSKKKAGFMTGHKRESIFRVPEGVGARVGVVGSGKGMTEFKGPHRHEFQSLDGDDA</sequence>
<dbReference type="SMART" id="SM00333">
    <property type="entry name" value="TUDOR"/>
    <property type="match status" value="1"/>
</dbReference>
<evidence type="ECO:0000256" key="2">
    <source>
        <dbReference type="ARBA" id="ARBA00004408"/>
    </source>
</evidence>
<evidence type="ECO:0000256" key="9">
    <source>
        <dbReference type="SAM" id="Coils"/>
    </source>
</evidence>
<evidence type="ECO:0000256" key="1">
    <source>
        <dbReference type="ARBA" id="ARBA00004324"/>
    </source>
</evidence>
<dbReference type="Gene3D" id="2.30.30.140">
    <property type="match status" value="1"/>
</dbReference>
<proteinExistence type="inferred from homology"/>
<feature type="domain" description="Tudor" evidence="11">
    <location>
        <begin position="137"/>
        <end position="196"/>
    </location>
</feature>
<dbReference type="GO" id="GO:0005681">
    <property type="term" value="C:spliceosomal complex"/>
    <property type="evidence" value="ECO:0007669"/>
    <property type="project" value="UniProtKB-KW"/>
</dbReference>
<evidence type="ECO:0000256" key="6">
    <source>
        <dbReference type="ARBA" id="ARBA00037618"/>
    </source>
</evidence>
<keyword evidence="5" id="KW-0539">Nucleus</keyword>
<keyword evidence="13" id="KW-1185">Reference proteome</keyword>
<evidence type="ECO:0000259" key="11">
    <source>
        <dbReference type="PROSITE" id="PS50304"/>
    </source>
</evidence>
<reference evidence="12" key="1">
    <citation type="submission" date="2021-01" db="EMBL/GenBank/DDBJ databases">
        <authorList>
            <person name="Eckstrom K.M.E."/>
        </authorList>
    </citation>
    <scope>NUCLEOTIDE SEQUENCE</scope>
    <source>
        <strain evidence="12">UVCC 0001</strain>
    </source>
</reference>
<comment type="similarity">
    <text evidence="3">Belongs to the SMN family.</text>
</comment>
<dbReference type="Pfam" id="PF06003">
    <property type="entry name" value="SMN_Tudor"/>
    <property type="match status" value="1"/>
</dbReference>
<dbReference type="InterPro" id="IPR002999">
    <property type="entry name" value="Tudor"/>
</dbReference>
<protein>
    <recommendedName>
        <fullName evidence="7">Survival of motor neuron-related-splicing factor 30</fullName>
    </recommendedName>
    <alternativeName>
        <fullName evidence="8">Survival motor neuron domain-containing protein 1</fullName>
    </alternativeName>
</protein>
<name>A0AAD9MN82_PROWI</name>
<evidence type="ECO:0000313" key="12">
    <source>
        <dbReference type="EMBL" id="KAK2080898.1"/>
    </source>
</evidence>
<feature type="coiled-coil region" evidence="9">
    <location>
        <begin position="1"/>
        <end position="28"/>
    </location>
</feature>
<dbReference type="PANTHER" id="PTHR13681:SF26">
    <property type="entry name" value="SURVIVAL OF MOTOR NEURON-RELATED-SPLICING FACTOR 30"/>
    <property type="match status" value="1"/>
</dbReference>
<comment type="caution">
    <text evidence="12">The sequence shown here is derived from an EMBL/GenBank/DDBJ whole genome shotgun (WGS) entry which is preliminary data.</text>
</comment>
<evidence type="ECO:0000256" key="10">
    <source>
        <dbReference type="SAM" id="MobiDB-lite"/>
    </source>
</evidence>
<comment type="function">
    <text evidence="6">Involved in spliceosome assembly.</text>
</comment>
<dbReference type="InterPro" id="IPR010304">
    <property type="entry name" value="SMN_Tudor"/>
</dbReference>
<accession>A0AAD9MN82</accession>
<evidence type="ECO:0000256" key="7">
    <source>
        <dbReference type="ARBA" id="ARBA00041083"/>
    </source>
</evidence>
<dbReference type="GO" id="GO:0015030">
    <property type="term" value="C:Cajal body"/>
    <property type="evidence" value="ECO:0007669"/>
    <property type="project" value="UniProtKB-SubCell"/>
</dbReference>
<dbReference type="GO" id="GO:0006397">
    <property type="term" value="P:mRNA processing"/>
    <property type="evidence" value="ECO:0007669"/>
    <property type="project" value="InterPro"/>
</dbReference>
<organism evidence="12 13">
    <name type="scientific">Prototheca wickerhamii</name>
    <dbReference type="NCBI Taxonomy" id="3111"/>
    <lineage>
        <taxon>Eukaryota</taxon>
        <taxon>Viridiplantae</taxon>
        <taxon>Chlorophyta</taxon>
        <taxon>core chlorophytes</taxon>
        <taxon>Trebouxiophyceae</taxon>
        <taxon>Chlorellales</taxon>
        <taxon>Chlorellaceae</taxon>
        <taxon>Prototheca</taxon>
    </lineage>
</organism>
<feature type="region of interest" description="Disordered" evidence="10">
    <location>
        <begin position="303"/>
        <end position="326"/>
    </location>
</feature>
<dbReference type="SUPFAM" id="SSF63748">
    <property type="entry name" value="Tudor/PWWP/MBT"/>
    <property type="match status" value="1"/>
</dbReference>
<evidence type="ECO:0000256" key="4">
    <source>
        <dbReference type="ARBA" id="ARBA00022728"/>
    </source>
</evidence>
<dbReference type="GO" id="GO:0005737">
    <property type="term" value="C:cytoplasm"/>
    <property type="evidence" value="ECO:0007669"/>
    <property type="project" value="InterPro"/>
</dbReference>
<dbReference type="Proteomes" id="UP001255856">
    <property type="component" value="Unassembled WGS sequence"/>
</dbReference>
<comment type="subcellular location">
    <subcellularLocation>
        <location evidence="1">Nucleus speckle</location>
    </subcellularLocation>
    <subcellularLocation>
        <location evidence="2">Nucleus</location>
        <location evidence="2">Cajal body</location>
    </subcellularLocation>
</comment>
<gene>
    <name evidence="12" type="ORF">QBZ16_000752</name>
</gene>
<evidence type="ECO:0000256" key="8">
    <source>
        <dbReference type="ARBA" id="ARBA00042567"/>
    </source>
</evidence>
<dbReference type="GO" id="GO:0016607">
    <property type="term" value="C:nuclear speck"/>
    <property type="evidence" value="ECO:0007669"/>
    <property type="project" value="UniProtKB-SubCell"/>
</dbReference>
<keyword evidence="4" id="KW-0747">Spliceosome</keyword>
<keyword evidence="4" id="KW-0508">mRNA splicing</keyword>